<dbReference type="Proteomes" id="UP000013750">
    <property type="component" value="Unassembled WGS sequence"/>
</dbReference>
<name>R2VC75_9ENTE</name>
<dbReference type="PATRIC" id="fig|1158614.3.peg.2491"/>
<organism evidence="1 3">
    <name type="scientific">Enterococcus gilvus ATCC BAA-350</name>
    <dbReference type="NCBI Taxonomy" id="1158614"/>
    <lineage>
        <taxon>Bacteria</taxon>
        <taxon>Bacillati</taxon>
        <taxon>Bacillota</taxon>
        <taxon>Bacilli</taxon>
        <taxon>Lactobacillales</taxon>
        <taxon>Enterococcaceae</taxon>
        <taxon>Enterococcus</taxon>
    </lineage>
</organism>
<accession>R2VC75</accession>
<dbReference type="HOGENOM" id="CLU_075662_2_0_9"/>
<dbReference type="Gene3D" id="3.90.550.10">
    <property type="entry name" value="Spore Coat Polysaccharide Biosynthesis Protein SpsA, Chain A"/>
    <property type="match status" value="1"/>
</dbReference>
<evidence type="ECO:0000313" key="1">
    <source>
        <dbReference type="EMBL" id="EOI55290.1"/>
    </source>
</evidence>
<dbReference type="NCBIfam" id="TIGR04282">
    <property type="entry name" value="glyco_like_cofC"/>
    <property type="match status" value="1"/>
</dbReference>
<dbReference type="Proteomes" id="UP000014160">
    <property type="component" value="Unassembled WGS sequence"/>
</dbReference>
<keyword evidence="4" id="KW-1185">Reference proteome</keyword>
<dbReference type="OrthoDB" id="9810303at2"/>
<evidence type="ECO:0000313" key="4">
    <source>
        <dbReference type="Proteomes" id="UP000014160"/>
    </source>
</evidence>
<dbReference type="PANTHER" id="PTHR36529">
    <property type="entry name" value="SLL1095 PROTEIN"/>
    <property type="match status" value="1"/>
</dbReference>
<dbReference type="EMBL" id="ASWH01000001">
    <property type="protein sequence ID" value="EOW82167.1"/>
    <property type="molecule type" value="Genomic_DNA"/>
</dbReference>
<dbReference type="GO" id="GO:0016740">
    <property type="term" value="F:transferase activity"/>
    <property type="evidence" value="ECO:0007669"/>
    <property type="project" value="UniProtKB-KW"/>
</dbReference>
<evidence type="ECO:0000313" key="3">
    <source>
        <dbReference type="Proteomes" id="UP000013750"/>
    </source>
</evidence>
<evidence type="ECO:0000313" key="2">
    <source>
        <dbReference type="EMBL" id="EOW82167.1"/>
    </source>
</evidence>
<sequence>MNKNAYVLFTRVPVPNKVKTRLQSVLSGEEACEMQHAILLDCFVKFEDLKEQGIDLFLAYSDEGDPSQLLVDLPKSFNPFRQKGKTIGQRMDHAMTSLFTKGYEKVVLTGSDIPNLNSNTIKSAFEQMTDITFGPSSDGGYYLVGCNKHIELSRIFEKKIPWGEKDVLGETLKNLADYEVTLLPAIKDIDFPDDLKEIQHDLNDENFYFCQWLENNRGVLD</sequence>
<dbReference type="EMBL" id="AJDQ01000008">
    <property type="protein sequence ID" value="EOI55290.1"/>
    <property type="molecule type" value="Genomic_DNA"/>
</dbReference>
<keyword evidence="1" id="KW-0808">Transferase</keyword>
<comment type="caution">
    <text evidence="1">The sequence shown here is derived from an EMBL/GenBank/DDBJ whole genome shotgun (WGS) entry which is preliminary data.</text>
</comment>
<dbReference type="Pfam" id="PF09837">
    <property type="entry name" value="DUF2064"/>
    <property type="match status" value="1"/>
</dbReference>
<dbReference type="InterPro" id="IPR018641">
    <property type="entry name" value="Trfase_1_rSAM/seldom-assoc"/>
</dbReference>
<reference evidence="2 4" key="2">
    <citation type="submission" date="2013-03" db="EMBL/GenBank/DDBJ databases">
        <title>The Genome Sequence of Enterococcus gilvus ATCC BAA-350 (PacBio/Illumina hybrid assembly).</title>
        <authorList>
            <consortium name="The Broad Institute Genomics Platform"/>
            <consortium name="The Broad Institute Genome Sequencing Center for Infectious Disease"/>
            <person name="Earl A."/>
            <person name="Russ C."/>
            <person name="Gilmore M."/>
            <person name="Surin D."/>
            <person name="Walker B."/>
            <person name="Young S."/>
            <person name="Zeng Q."/>
            <person name="Gargeya S."/>
            <person name="Fitzgerald M."/>
            <person name="Haas B."/>
            <person name="Abouelleil A."/>
            <person name="Allen A.W."/>
            <person name="Alvarado L."/>
            <person name="Arachchi H.M."/>
            <person name="Berlin A.M."/>
            <person name="Chapman S.B."/>
            <person name="Gainer-Dewar J."/>
            <person name="Goldberg J."/>
            <person name="Griggs A."/>
            <person name="Gujja S."/>
            <person name="Hansen M."/>
            <person name="Howarth C."/>
            <person name="Imamovic A."/>
            <person name="Ireland A."/>
            <person name="Larimer J."/>
            <person name="McCowan C."/>
            <person name="Murphy C."/>
            <person name="Pearson M."/>
            <person name="Poon T.W."/>
            <person name="Priest M."/>
            <person name="Roberts A."/>
            <person name="Saif S."/>
            <person name="Shea T."/>
            <person name="Sisk P."/>
            <person name="Sykes S."/>
            <person name="Wortman J."/>
            <person name="Nusbaum C."/>
            <person name="Birren B."/>
        </authorList>
    </citation>
    <scope>NUCLEOTIDE SEQUENCE [LARGE SCALE GENOMIC DNA]</scope>
    <source>
        <strain evidence="2 4">ATCC BAA-350</strain>
    </source>
</reference>
<protein>
    <submittedName>
        <fullName evidence="1">Transferase 1, rSAM/selenodomain-associated</fullName>
    </submittedName>
</protein>
<dbReference type="SUPFAM" id="SSF53448">
    <property type="entry name" value="Nucleotide-diphospho-sugar transferases"/>
    <property type="match status" value="1"/>
</dbReference>
<dbReference type="AlphaFoldDB" id="R2VC75"/>
<dbReference type="RefSeq" id="WP_010780871.1">
    <property type="nucleotide sequence ID" value="NZ_ASWH01000001.1"/>
</dbReference>
<gene>
    <name evidence="2" type="ORF">I592_01469</name>
    <name evidence="1" type="ORF">UKC_02497</name>
</gene>
<dbReference type="PANTHER" id="PTHR36529:SF1">
    <property type="entry name" value="GLYCOSYLTRANSFERASE"/>
    <property type="match status" value="1"/>
</dbReference>
<reference evidence="1 3" key="1">
    <citation type="submission" date="2013-02" db="EMBL/GenBank/DDBJ databases">
        <title>The Genome Sequence of Enterococcus gilvus ATCC BAA-350.</title>
        <authorList>
            <consortium name="The Broad Institute Genome Sequencing Platform"/>
            <consortium name="The Broad Institute Genome Sequencing Center for Infectious Disease"/>
            <person name="Earl A.M."/>
            <person name="Gilmore M.S."/>
            <person name="Lebreton F."/>
            <person name="Walker B."/>
            <person name="Young S.K."/>
            <person name="Zeng Q."/>
            <person name="Gargeya S."/>
            <person name="Fitzgerald M."/>
            <person name="Haas B."/>
            <person name="Abouelleil A."/>
            <person name="Alvarado L."/>
            <person name="Arachchi H.M."/>
            <person name="Berlin A.M."/>
            <person name="Chapman S.B."/>
            <person name="Dewar J."/>
            <person name="Goldberg J."/>
            <person name="Griggs A."/>
            <person name="Gujja S."/>
            <person name="Hansen M."/>
            <person name="Howarth C."/>
            <person name="Imamovic A."/>
            <person name="Larimer J."/>
            <person name="McCowan C."/>
            <person name="Murphy C."/>
            <person name="Neiman D."/>
            <person name="Pearson M."/>
            <person name="Priest M."/>
            <person name="Roberts A."/>
            <person name="Saif S."/>
            <person name="Shea T."/>
            <person name="Sisk P."/>
            <person name="Sykes S."/>
            <person name="Wortman J."/>
            <person name="Nusbaum C."/>
            <person name="Birren B."/>
        </authorList>
    </citation>
    <scope>NUCLEOTIDE SEQUENCE [LARGE SCALE GENOMIC DNA]</scope>
    <source>
        <strain evidence="1 3">ATCC BAA-350</strain>
    </source>
</reference>
<dbReference type="InterPro" id="IPR029044">
    <property type="entry name" value="Nucleotide-diphossugar_trans"/>
</dbReference>
<dbReference type="eggNOG" id="COG3222">
    <property type="taxonomic scope" value="Bacteria"/>
</dbReference>
<proteinExistence type="predicted"/>